<dbReference type="InterPro" id="IPR044926">
    <property type="entry name" value="RGS_subdomain_2"/>
</dbReference>
<dbReference type="GO" id="GO:0005737">
    <property type="term" value="C:cytoplasm"/>
    <property type="evidence" value="ECO:0007669"/>
    <property type="project" value="InterPro"/>
</dbReference>
<dbReference type="SUPFAM" id="SSF48097">
    <property type="entry name" value="Regulator of G-protein signaling, RGS"/>
    <property type="match status" value="1"/>
</dbReference>
<sequence length="112" mass="12954">MVKSGDPRAVLQPQSCNNDIHWYTISFDHMFFERKIQISASWILSFLPDHRLYQSFPNTKELRRFAYEIFSTFLIPTAPLHVPDISQPLIQQIDKVLRSTAKNSTSQEIASG</sequence>
<dbReference type="Pfam" id="PF09128">
    <property type="entry name" value="RGS-like"/>
    <property type="match status" value="1"/>
</dbReference>
<gene>
    <name evidence="2" type="ORF">DdX_11036</name>
</gene>
<proteinExistence type="predicted"/>
<dbReference type="Proteomes" id="UP001201812">
    <property type="component" value="Unassembled WGS sequence"/>
</dbReference>
<dbReference type="InterPro" id="IPR036305">
    <property type="entry name" value="RGS_sf"/>
</dbReference>
<protein>
    <submittedName>
        <fullName evidence="2">Regulator of G protein signaling-like domain-containing protein</fullName>
    </submittedName>
</protein>
<keyword evidence="3" id="KW-1185">Reference proteome</keyword>
<dbReference type="Gene3D" id="1.10.167.10">
    <property type="entry name" value="Regulator of G-protein Signalling 4, domain 2"/>
    <property type="match status" value="1"/>
</dbReference>
<name>A0AAD4MZA6_9BILA</name>
<dbReference type="GO" id="GO:0005085">
    <property type="term" value="F:guanyl-nucleotide exchange factor activity"/>
    <property type="evidence" value="ECO:0007669"/>
    <property type="project" value="InterPro"/>
</dbReference>
<dbReference type="AlphaFoldDB" id="A0AAD4MZA6"/>
<evidence type="ECO:0000259" key="1">
    <source>
        <dbReference type="Pfam" id="PF09128"/>
    </source>
</evidence>
<comment type="caution">
    <text evidence="2">The sequence shown here is derived from an EMBL/GenBank/DDBJ whole genome shotgun (WGS) entry which is preliminary data.</text>
</comment>
<evidence type="ECO:0000313" key="2">
    <source>
        <dbReference type="EMBL" id="KAI1709648.1"/>
    </source>
</evidence>
<reference evidence="2" key="1">
    <citation type="submission" date="2022-01" db="EMBL/GenBank/DDBJ databases">
        <title>Genome Sequence Resource for Two Populations of Ditylenchus destructor, the Migratory Endoparasitic Phytonematode.</title>
        <authorList>
            <person name="Zhang H."/>
            <person name="Lin R."/>
            <person name="Xie B."/>
        </authorList>
    </citation>
    <scope>NUCLEOTIDE SEQUENCE</scope>
    <source>
        <strain evidence="2">BazhouSP</strain>
    </source>
</reference>
<dbReference type="EMBL" id="JAKKPZ010000029">
    <property type="protein sequence ID" value="KAI1709648.1"/>
    <property type="molecule type" value="Genomic_DNA"/>
</dbReference>
<accession>A0AAD4MZA6</accession>
<evidence type="ECO:0000313" key="3">
    <source>
        <dbReference type="Proteomes" id="UP001201812"/>
    </source>
</evidence>
<dbReference type="InterPro" id="IPR015212">
    <property type="entry name" value="RGS-like_dom"/>
</dbReference>
<organism evidence="2 3">
    <name type="scientific">Ditylenchus destructor</name>
    <dbReference type="NCBI Taxonomy" id="166010"/>
    <lineage>
        <taxon>Eukaryota</taxon>
        <taxon>Metazoa</taxon>
        <taxon>Ecdysozoa</taxon>
        <taxon>Nematoda</taxon>
        <taxon>Chromadorea</taxon>
        <taxon>Rhabditida</taxon>
        <taxon>Tylenchina</taxon>
        <taxon>Tylenchomorpha</taxon>
        <taxon>Sphaerularioidea</taxon>
        <taxon>Anguinidae</taxon>
        <taxon>Anguininae</taxon>
        <taxon>Ditylenchus</taxon>
    </lineage>
</organism>
<feature type="domain" description="Regulator of G protein signalling-like" evidence="1">
    <location>
        <begin position="51"/>
        <end position="95"/>
    </location>
</feature>